<dbReference type="CDD" id="cd11711">
    <property type="entry name" value="GINS_A_Sld5"/>
    <property type="match status" value="1"/>
</dbReference>
<comment type="function">
    <text evidence="7">The GINS complex plays an essential role in the initiation of DNA replication.</text>
</comment>
<dbReference type="InterPro" id="IPR021151">
    <property type="entry name" value="GINS_A"/>
</dbReference>
<evidence type="ECO:0000259" key="9">
    <source>
        <dbReference type="Pfam" id="PF16922"/>
    </source>
</evidence>
<evidence type="ECO:0000313" key="10">
    <source>
        <dbReference type="EMBL" id="EGV62943.1"/>
    </source>
</evidence>
<dbReference type="Proteomes" id="UP000000707">
    <property type="component" value="Unassembled WGS sequence"/>
</dbReference>
<protein>
    <recommendedName>
        <fullName evidence="4 7">DNA replication complex GINS protein SLD5</fullName>
    </recommendedName>
</protein>
<dbReference type="InterPro" id="IPR008591">
    <property type="entry name" value="GINS_Sld5"/>
</dbReference>
<dbReference type="Gene3D" id="1.20.58.1030">
    <property type="match status" value="1"/>
</dbReference>
<evidence type="ECO:0000256" key="3">
    <source>
        <dbReference type="ARBA" id="ARBA00011352"/>
    </source>
</evidence>
<evidence type="ECO:0000256" key="2">
    <source>
        <dbReference type="ARBA" id="ARBA00008187"/>
    </source>
</evidence>
<name>G3B9D1_CANTC</name>
<dbReference type="HOGENOM" id="CLU_071893_2_0_1"/>
<dbReference type="SUPFAM" id="SSF158573">
    <property type="entry name" value="GINS helical bundle-like"/>
    <property type="match status" value="1"/>
</dbReference>
<dbReference type="AlphaFoldDB" id="G3B9D1"/>
<evidence type="ECO:0000256" key="5">
    <source>
        <dbReference type="ARBA" id="ARBA00022705"/>
    </source>
</evidence>
<comment type="subunit">
    <text evidence="3">Component of the GINS complex which is a heterotetramer of SLD5, PSF1, PSF2 and PSF3.</text>
</comment>
<evidence type="ECO:0000259" key="8">
    <source>
        <dbReference type="Pfam" id="PF05916"/>
    </source>
</evidence>
<evidence type="ECO:0000256" key="7">
    <source>
        <dbReference type="PIRNR" id="PIRNR007764"/>
    </source>
</evidence>
<dbReference type="SUPFAM" id="SSF160059">
    <property type="entry name" value="PriA/YqbF domain"/>
    <property type="match status" value="1"/>
</dbReference>
<accession>G3B9D1</accession>
<sequence length="235" mass="27386">MEVDDILRNFDTEVGQRSQKPKVDLYTSLSRVMLNERMAPEILPYQKDLLDEVLSRITNQQQLLLDSHEYGDVNIDSGIITSDYKLQLMIMETDIERLSYLVRLYLRVRLSKLETFTIHYIRLTGERDDTKATLLSDEEQEYLTKYMGLLQSLYNNSILKKIPRELTYLDEVESDISMVTTPDVDEMVFIKVLRDETITIPLEDEDELQLEKDAVFVVKYGLISGYLNIGDVILI</sequence>
<dbReference type="STRING" id="590646.G3B9D1"/>
<dbReference type="CDD" id="cd21692">
    <property type="entry name" value="GINS_B_Sld5"/>
    <property type="match status" value="1"/>
</dbReference>
<dbReference type="Pfam" id="PF05916">
    <property type="entry name" value="Sld5"/>
    <property type="match status" value="1"/>
</dbReference>
<evidence type="ECO:0000256" key="4">
    <source>
        <dbReference type="ARBA" id="ARBA00014804"/>
    </source>
</evidence>
<feature type="domain" description="DNA replication complex GINS protein SLD5 C-terminal" evidence="9">
    <location>
        <begin position="182"/>
        <end position="235"/>
    </location>
</feature>
<dbReference type="InterPro" id="IPR036224">
    <property type="entry name" value="GINS_bundle-like_dom_sf"/>
</dbReference>
<evidence type="ECO:0000256" key="1">
    <source>
        <dbReference type="ARBA" id="ARBA00004123"/>
    </source>
</evidence>
<keyword evidence="5 7" id="KW-0235">DNA replication</keyword>
<dbReference type="eggNOG" id="KOG3176">
    <property type="taxonomic scope" value="Eukaryota"/>
</dbReference>
<feature type="domain" description="GINS subunit" evidence="8">
    <location>
        <begin position="82"/>
        <end position="157"/>
    </location>
</feature>
<comment type="subcellular location">
    <subcellularLocation>
        <location evidence="1 7">Nucleus</location>
    </subcellularLocation>
</comment>
<dbReference type="InterPro" id="IPR038749">
    <property type="entry name" value="Sld5_GINS_A"/>
</dbReference>
<dbReference type="GO" id="GO:0000727">
    <property type="term" value="P:double-strand break repair via break-induced replication"/>
    <property type="evidence" value="ECO:0007669"/>
    <property type="project" value="TreeGrafter"/>
</dbReference>
<dbReference type="PANTHER" id="PTHR21206">
    <property type="entry name" value="SLD5 PROTEIN"/>
    <property type="match status" value="1"/>
</dbReference>
<dbReference type="PIRSF" id="PIRSF007764">
    <property type="entry name" value="Sld5"/>
    <property type="match status" value="1"/>
</dbReference>
<keyword evidence="6 7" id="KW-0539">Nucleus</keyword>
<dbReference type="EMBL" id="GL996527">
    <property type="protein sequence ID" value="EGV62943.1"/>
    <property type="molecule type" value="Genomic_DNA"/>
</dbReference>
<evidence type="ECO:0000256" key="6">
    <source>
        <dbReference type="ARBA" id="ARBA00023242"/>
    </source>
</evidence>
<proteinExistence type="inferred from homology"/>
<dbReference type="GO" id="GO:0006261">
    <property type="term" value="P:DNA-templated DNA replication"/>
    <property type="evidence" value="ECO:0007669"/>
    <property type="project" value="InterPro"/>
</dbReference>
<dbReference type="InterPro" id="IPR031633">
    <property type="entry name" value="SLD5_C"/>
</dbReference>
<organism evidence="11">
    <name type="scientific">Candida tenuis (strain ATCC 10573 / BCRC 21748 / CBS 615 / JCM 9827 / NBRC 10315 / NRRL Y-1498 / VKM Y-70)</name>
    <name type="common">Yeast</name>
    <name type="synonym">Yamadazyma tenuis</name>
    <dbReference type="NCBI Taxonomy" id="590646"/>
    <lineage>
        <taxon>Eukaryota</taxon>
        <taxon>Fungi</taxon>
        <taxon>Dikarya</taxon>
        <taxon>Ascomycota</taxon>
        <taxon>Saccharomycotina</taxon>
        <taxon>Pichiomycetes</taxon>
        <taxon>Debaryomycetaceae</taxon>
        <taxon>Yamadazyma</taxon>
    </lineage>
</organism>
<dbReference type="PANTHER" id="PTHR21206:SF0">
    <property type="entry name" value="DNA REPLICATION COMPLEX GINS PROTEIN SLD5"/>
    <property type="match status" value="1"/>
</dbReference>
<keyword evidence="11" id="KW-1185">Reference proteome</keyword>
<gene>
    <name evidence="10" type="ORF">CANTEDRAFT_115944</name>
</gene>
<comment type="similarity">
    <text evidence="2 7">Belongs to the GINS4/SLD5 family.</text>
</comment>
<dbReference type="GO" id="GO:0000811">
    <property type="term" value="C:GINS complex"/>
    <property type="evidence" value="ECO:0007669"/>
    <property type="project" value="UniProtKB-UniRule"/>
</dbReference>
<dbReference type="Pfam" id="PF16922">
    <property type="entry name" value="SLD5_C"/>
    <property type="match status" value="1"/>
</dbReference>
<evidence type="ECO:0000313" key="11">
    <source>
        <dbReference type="Proteomes" id="UP000000707"/>
    </source>
</evidence>
<reference evidence="10 11" key="1">
    <citation type="journal article" date="2011" name="Proc. Natl. Acad. Sci. U.S.A.">
        <title>Comparative genomics of xylose-fermenting fungi for enhanced biofuel production.</title>
        <authorList>
            <person name="Wohlbach D.J."/>
            <person name="Kuo A."/>
            <person name="Sato T.K."/>
            <person name="Potts K.M."/>
            <person name="Salamov A.A."/>
            <person name="LaButti K.M."/>
            <person name="Sun H."/>
            <person name="Clum A."/>
            <person name="Pangilinan J.L."/>
            <person name="Lindquist E.A."/>
            <person name="Lucas S."/>
            <person name="Lapidus A."/>
            <person name="Jin M."/>
            <person name="Gunawan C."/>
            <person name="Balan V."/>
            <person name="Dale B.E."/>
            <person name="Jeffries T.W."/>
            <person name="Zinkel R."/>
            <person name="Barry K.W."/>
            <person name="Grigoriev I.V."/>
            <person name="Gasch A.P."/>
        </authorList>
    </citation>
    <scope>NUCLEOTIDE SEQUENCE [LARGE SCALE GENOMIC DNA]</scope>
    <source>
        <strain evidence="10">ATCC 10573</strain>
        <strain evidence="11">ATCC 10573 / BCRC 21748 / CBS 615 / JCM 9827 / NBRC 10315 / NRRL Y-1498 / VKM Y-70</strain>
    </source>
</reference>
<dbReference type="EMBL" id="GL996527">
    <property type="protein sequence ID" value="EGV62944.1"/>
    <property type="molecule type" value="Genomic_DNA"/>
</dbReference>